<feature type="region of interest" description="Disordered" evidence="1">
    <location>
        <begin position="186"/>
        <end position="218"/>
    </location>
</feature>
<protein>
    <recommendedName>
        <fullName evidence="2">PASTA domain-containing protein</fullName>
    </recommendedName>
</protein>
<evidence type="ECO:0000256" key="1">
    <source>
        <dbReference type="SAM" id="MobiDB-lite"/>
    </source>
</evidence>
<dbReference type="GeneID" id="93494762"/>
<feature type="compositionally biased region" description="Low complexity" evidence="1">
    <location>
        <begin position="95"/>
        <end position="107"/>
    </location>
</feature>
<comment type="caution">
    <text evidence="3">The sequence shown here is derived from an EMBL/GenBank/DDBJ whole genome shotgun (WGS) entry which is preliminary data.</text>
</comment>
<reference evidence="3 4" key="1">
    <citation type="submission" date="2016-01" db="EMBL/GenBank/DDBJ databases">
        <title>The new phylogeny of the genus Mycobacterium.</title>
        <authorList>
            <person name="Tarcisio F."/>
            <person name="Conor M."/>
            <person name="Antonella G."/>
            <person name="Elisabetta G."/>
            <person name="Giulia F.S."/>
            <person name="Sara T."/>
            <person name="Anna F."/>
            <person name="Clotilde B."/>
            <person name="Roberto B."/>
            <person name="Veronica D.S."/>
            <person name="Fabio R."/>
            <person name="Monica P."/>
            <person name="Olivier J."/>
            <person name="Enrico T."/>
            <person name="Nicola S."/>
        </authorList>
    </citation>
    <scope>NUCLEOTIDE SEQUENCE [LARGE SCALE GENOMIC DNA]</scope>
    <source>
        <strain evidence="3 4">DSM 45176</strain>
    </source>
</reference>
<gene>
    <name evidence="3" type="ORF">AWC22_21190</name>
</gene>
<dbReference type="Pfam" id="PF03793">
    <property type="entry name" value="PASTA"/>
    <property type="match status" value="1"/>
</dbReference>
<dbReference type="SMART" id="SM00740">
    <property type="entry name" value="PASTA"/>
    <property type="match status" value="1"/>
</dbReference>
<dbReference type="EMBL" id="LQPQ01000098">
    <property type="protein sequence ID" value="ORW76618.1"/>
    <property type="molecule type" value="Genomic_DNA"/>
</dbReference>
<name>A0A1X2CKS9_9MYCO</name>
<dbReference type="Pfam" id="PF13384">
    <property type="entry name" value="HTH_23"/>
    <property type="match status" value="1"/>
</dbReference>
<proteinExistence type="predicted"/>
<evidence type="ECO:0000259" key="2">
    <source>
        <dbReference type="PROSITE" id="PS51178"/>
    </source>
</evidence>
<dbReference type="AlphaFoldDB" id="A0A1X2CKS9"/>
<feature type="region of interest" description="Disordered" evidence="1">
    <location>
        <begin position="82"/>
        <end position="117"/>
    </location>
</feature>
<dbReference type="PROSITE" id="PS51178">
    <property type="entry name" value="PASTA"/>
    <property type="match status" value="1"/>
</dbReference>
<dbReference type="SUPFAM" id="SSF54184">
    <property type="entry name" value="Penicillin-binding protein 2x (pbp-2x), c-terminal domain"/>
    <property type="match status" value="1"/>
</dbReference>
<dbReference type="InterPro" id="IPR005543">
    <property type="entry name" value="PASTA_dom"/>
</dbReference>
<sequence>MSIADAWEQARLAWRRLTAGTERPREGDDALAALSDIGVVRRSLDQAELEAVRAARRHGKSWTEIATHLGVTRQSAWERWRDLDESSDAGEPERASASTALADAASDPMGMRAHKPPRKANVTVPNVVGLDWIKAREVLHDKGLVPINAQPDTPVPSDPGWIVVDQSPESGARVRPGSVIRLWLIGDGDAGVREPRRPRPTPRSAHEMLPEPRDQAVG</sequence>
<keyword evidence="4" id="KW-1185">Reference proteome</keyword>
<feature type="domain" description="PASTA" evidence="2">
    <location>
        <begin position="118"/>
        <end position="186"/>
    </location>
</feature>
<feature type="compositionally biased region" description="Basic and acidic residues" evidence="1">
    <location>
        <begin position="204"/>
        <end position="218"/>
    </location>
</feature>
<dbReference type="CDD" id="cd06577">
    <property type="entry name" value="PASTA_pknB"/>
    <property type="match status" value="1"/>
</dbReference>
<dbReference type="OrthoDB" id="68373at2"/>
<dbReference type="Proteomes" id="UP000193087">
    <property type="component" value="Unassembled WGS sequence"/>
</dbReference>
<evidence type="ECO:0000313" key="4">
    <source>
        <dbReference type="Proteomes" id="UP000193087"/>
    </source>
</evidence>
<organism evidence="3 4">
    <name type="scientific">Mycobacterium riyadhense</name>
    <dbReference type="NCBI Taxonomy" id="486698"/>
    <lineage>
        <taxon>Bacteria</taxon>
        <taxon>Bacillati</taxon>
        <taxon>Actinomycetota</taxon>
        <taxon>Actinomycetes</taxon>
        <taxon>Mycobacteriales</taxon>
        <taxon>Mycobacteriaceae</taxon>
        <taxon>Mycobacterium</taxon>
    </lineage>
</organism>
<dbReference type="RefSeq" id="WP_085250960.1">
    <property type="nucleotide sequence ID" value="NZ_CAJMWI010000001.1"/>
</dbReference>
<dbReference type="Gene3D" id="3.30.10.20">
    <property type="match status" value="1"/>
</dbReference>
<accession>A0A1X2CKS9</accession>
<evidence type="ECO:0000313" key="3">
    <source>
        <dbReference type="EMBL" id="ORW76618.1"/>
    </source>
</evidence>